<dbReference type="EMBL" id="JAAQRI010000030">
    <property type="protein sequence ID" value="KAF5647612.1"/>
    <property type="molecule type" value="Genomic_DNA"/>
</dbReference>
<evidence type="ECO:0000313" key="1">
    <source>
        <dbReference type="EMBL" id="KAF5647612.1"/>
    </source>
</evidence>
<dbReference type="Gene3D" id="3.30.710.10">
    <property type="entry name" value="Potassium Channel Kv1.1, Chain A"/>
    <property type="match status" value="1"/>
</dbReference>
<dbReference type="GeneID" id="59300051"/>
<dbReference type="RefSeq" id="XP_037211236.1">
    <property type="nucleotide sequence ID" value="XM_037347781.1"/>
</dbReference>
<reference evidence="1 2" key="1">
    <citation type="submission" date="2020-05" db="EMBL/GenBank/DDBJ databases">
        <title>Identification and distribution of gene clusters putatively required for synthesis of sphingolipid metabolism inhibitors in phylogenetically diverse species of the filamentous fungus Fusarium.</title>
        <authorList>
            <person name="Kim H.-S."/>
            <person name="Busman M."/>
            <person name="Brown D.W."/>
            <person name="Divon H."/>
            <person name="Uhlig S."/>
            <person name="Proctor R.H."/>
        </authorList>
    </citation>
    <scope>NUCLEOTIDE SEQUENCE [LARGE SCALE GENOMIC DNA]</scope>
    <source>
        <strain evidence="1 2">NRRL 66243</strain>
    </source>
</reference>
<dbReference type="Proteomes" id="UP000530670">
    <property type="component" value="Unassembled WGS sequence"/>
</dbReference>
<dbReference type="InterPro" id="IPR011333">
    <property type="entry name" value="SKP1/BTB/POZ_sf"/>
</dbReference>
<gene>
    <name evidence="1" type="ORF">FTJAE_1668</name>
</gene>
<organism evidence="1 2">
    <name type="scientific">Fusarium tjaetaba</name>
    <dbReference type="NCBI Taxonomy" id="1567544"/>
    <lineage>
        <taxon>Eukaryota</taxon>
        <taxon>Fungi</taxon>
        <taxon>Dikarya</taxon>
        <taxon>Ascomycota</taxon>
        <taxon>Pezizomycotina</taxon>
        <taxon>Sordariomycetes</taxon>
        <taxon>Hypocreomycetidae</taxon>
        <taxon>Hypocreales</taxon>
        <taxon>Nectriaceae</taxon>
        <taxon>Fusarium</taxon>
        <taxon>Fusarium fujikuroi species complex</taxon>
    </lineage>
</organism>
<comment type="caution">
    <text evidence="1">The sequence shown here is derived from an EMBL/GenBank/DDBJ whole genome shotgun (WGS) entry which is preliminary data.</text>
</comment>
<evidence type="ECO:0000313" key="2">
    <source>
        <dbReference type="Proteomes" id="UP000530670"/>
    </source>
</evidence>
<dbReference type="OrthoDB" id="5326346at2759"/>
<protein>
    <recommendedName>
        <fullName evidence="3">BTB domain-containing protein</fullName>
    </recommendedName>
</protein>
<sequence>MAVFTHDIVPDGDLYAVLKKANTARTIPSVTVHCSNHAPPEASLDSTDVNLPETSSGLELLSVKEMDTLEYRFRVSSRHLTLASPFFRTMLNGSWKESAPAGATLVEATPTDKTPSKVEAFTETSEEVPKVSALREISTEGWNVHAFLTVLRIIHGFNYLVPEAVSLSFFTDVAVIVDYYECAEAVAPFAKLWEPPFRSSGRVLLQGRTPIMWLWITWVFSWESEFSRRCYIWARSSQGMDLVDTHDLPVAELLKKLEKKRQWSFDLFTAKLVSLRANLREDLVRCNSKCTCMLLGALDAAEDRMQKKFGISGPPYSGVPMMEIDTFWEDIDSPDCRDSSESKRGHPRCSLDLLIRPTFDHIVEAFGRIKITDFQAKRRKGTRKDELRSEVLVKRKPEYESWDLVVVLKEPNSANLTLDVSIRESGTVLRKNGYQNDKDVLNLPKVKSILPAVEGSGSDKEPVEVHFRVSSQHMKLASPNFERMLNGPWSESTSTPPSRAGLGSLGPCTEIYDDAYERFPPRSATCTSSSPLSTREVNAHGWSPEALLLVLKVIHGMNDEFPLVTSIEFLVEVLAGEVWHQTMYRFPLAYGKRCVLWLFIAWAFGWKDDFSKLASFVIEHGEGLKLIKSNEHSVNVILGTLDNKRQECIAKIITRLNELTDELLDGRAGCGHRCSSMLLGSLLWERKSLPLLDPALQSPYTGYSVYEYSKKISAFRVMDWGYMGCGQSTTAHRCTIIALMEPLLKAIDDDIKNFEISKAG</sequence>
<keyword evidence="2" id="KW-1185">Reference proteome</keyword>
<proteinExistence type="predicted"/>
<dbReference type="AlphaFoldDB" id="A0A8H5W3F8"/>
<evidence type="ECO:0008006" key="3">
    <source>
        <dbReference type="Google" id="ProtNLM"/>
    </source>
</evidence>
<accession>A0A8H5W3F8</accession>
<name>A0A8H5W3F8_9HYPO</name>